<protein>
    <submittedName>
        <fullName evidence="8">Uncharacterized protein</fullName>
    </submittedName>
</protein>
<gene>
    <name evidence="8" type="ORF">KFK09_020513</name>
</gene>
<keyword evidence="3 7" id="KW-0812">Transmembrane</keyword>
<feature type="transmembrane region" description="Helical" evidence="7">
    <location>
        <begin position="489"/>
        <end position="509"/>
    </location>
</feature>
<evidence type="ECO:0000256" key="3">
    <source>
        <dbReference type="ARBA" id="ARBA00022692"/>
    </source>
</evidence>
<feature type="transmembrane region" description="Helical" evidence="7">
    <location>
        <begin position="702"/>
        <end position="723"/>
    </location>
</feature>
<evidence type="ECO:0000313" key="9">
    <source>
        <dbReference type="Proteomes" id="UP000829196"/>
    </source>
</evidence>
<keyword evidence="9" id="KW-1185">Reference proteome</keyword>
<comment type="similarity">
    <text evidence="2">Belongs to the major facilitator superfamily. Proton-dependent oligopeptide transporter (POT/PTR) (TC 2.A.17) family.</text>
</comment>
<evidence type="ECO:0000256" key="4">
    <source>
        <dbReference type="ARBA" id="ARBA00022989"/>
    </source>
</evidence>
<feature type="compositionally biased region" description="Basic and acidic residues" evidence="6">
    <location>
        <begin position="733"/>
        <end position="745"/>
    </location>
</feature>
<feature type="transmembrane region" description="Helical" evidence="7">
    <location>
        <begin position="529"/>
        <end position="551"/>
    </location>
</feature>
<dbReference type="SUPFAM" id="SSF103473">
    <property type="entry name" value="MFS general substrate transporter"/>
    <property type="match status" value="1"/>
</dbReference>
<name>A0A8T3AMF2_DENNO</name>
<feature type="transmembrane region" description="Helical" evidence="7">
    <location>
        <begin position="261"/>
        <end position="284"/>
    </location>
</feature>
<sequence length="756" mass="84606">MFYIDGDAYYKFNEAQITPPRMLNQLALNFESSQIGVYKVIRGSLPSPRGRKMIHNFLPSPGEVTWLSTLNSLGLVKNCTNSNITGITHYYKRYNHRYKGRMVHFFAKFMPSSSTLTSSMLKVFENVGRISENIKFGFSSISIVALVPSFAEKENNLFSRFGLIRSKKKNGYTQDGTVDLHGRPVLAAKTGRWRACAFLVGYEVFERMAFFGVVSNLVVYLTTQLHEDTVSSVRSVNNWSGSVWITPIVGAFIADSYFGRFWTFTIASLIYVMGMILLTLAVWLKTLRPNCEKGEICNKAAPSEIAFFFSALYMIAIGAGGTKPNISTFGADQFDEFDGEEKKLKVSFFNWWIFSSFTGALMATTGLVFVQENLGWGIGYAIPTAGLIFSLIIFYVGTPKYRHKVCRKSGIPARELVRVWVAAFANCRRELPEDPKELNEMEPRHYMIAGKRRLTHTSAFRFLDKAALKSGDRLLVNPCTVTQVEETKLVLGMAIIWLTTLIPCTVFAQVNTLFVKQGTSLNRSLGDGFRIPAASLGSFVTISLLLSTPIYDRYFVPFMRRRSGCPRGITLLQRIGLGFASHFPVTAVAYSVELHRMRVIKTHRITSPNAVIPMSIFWLLPQYVLLGVGDVFNGIGLLEFFYDQSPEDMKSLGTTFFTSGIGVGNFLNSFLVTVVDELTKRRSKGRGKSWIGNNLNDSHLDYYYAFLMGLTALNCAAFVWLAARYDYKQEEAMPDEGKMESRGGDESSVAVGGAAL</sequence>
<dbReference type="GO" id="GO:0071916">
    <property type="term" value="F:dipeptide transmembrane transporter activity"/>
    <property type="evidence" value="ECO:0007669"/>
    <property type="project" value="InterPro"/>
</dbReference>
<feature type="transmembrane region" description="Helical" evidence="7">
    <location>
        <begin position="351"/>
        <end position="370"/>
    </location>
</feature>
<evidence type="ECO:0000256" key="5">
    <source>
        <dbReference type="ARBA" id="ARBA00023136"/>
    </source>
</evidence>
<dbReference type="SMR" id="A0A8T3AMF2"/>
<comment type="subcellular location">
    <subcellularLocation>
        <location evidence="1">Membrane</location>
        <topology evidence="1">Multi-pass membrane protein</topology>
    </subcellularLocation>
</comment>
<dbReference type="AlphaFoldDB" id="A0A8T3AMF2"/>
<feature type="transmembrane region" description="Helical" evidence="7">
    <location>
        <begin position="376"/>
        <end position="398"/>
    </location>
</feature>
<dbReference type="OrthoDB" id="8904098at2759"/>
<proteinExistence type="inferred from homology"/>
<dbReference type="Gene3D" id="1.20.1250.20">
    <property type="entry name" value="MFS general substrate transporter like domains"/>
    <property type="match status" value="1"/>
</dbReference>
<feature type="transmembrane region" description="Helical" evidence="7">
    <location>
        <begin position="654"/>
        <end position="675"/>
    </location>
</feature>
<dbReference type="GO" id="GO:0042937">
    <property type="term" value="F:tripeptide transmembrane transporter activity"/>
    <property type="evidence" value="ECO:0007669"/>
    <property type="project" value="InterPro"/>
</dbReference>
<evidence type="ECO:0000256" key="7">
    <source>
        <dbReference type="SAM" id="Phobius"/>
    </source>
</evidence>
<organism evidence="8 9">
    <name type="scientific">Dendrobium nobile</name>
    <name type="common">Orchid</name>
    <dbReference type="NCBI Taxonomy" id="94219"/>
    <lineage>
        <taxon>Eukaryota</taxon>
        <taxon>Viridiplantae</taxon>
        <taxon>Streptophyta</taxon>
        <taxon>Embryophyta</taxon>
        <taxon>Tracheophyta</taxon>
        <taxon>Spermatophyta</taxon>
        <taxon>Magnoliopsida</taxon>
        <taxon>Liliopsida</taxon>
        <taxon>Asparagales</taxon>
        <taxon>Orchidaceae</taxon>
        <taxon>Epidendroideae</taxon>
        <taxon>Malaxideae</taxon>
        <taxon>Dendrobiinae</taxon>
        <taxon>Dendrobium</taxon>
    </lineage>
</organism>
<dbReference type="Proteomes" id="UP000829196">
    <property type="component" value="Unassembled WGS sequence"/>
</dbReference>
<dbReference type="InterPro" id="IPR044739">
    <property type="entry name" value="NRT1/PTR"/>
</dbReference>
<feature type="transmembrane region" description="Helical" evidence="7">
    <location>
        <begin position="623"/>
        <end position="642"/>
    </location>
</feature>
<accession>A0A8T3AMF2</accession>
<feature type="region of interest" description="Disordered" evidence="6">
    <location>
        <begin position="733"/>
        <end position="756"/>
    </location>
</feature>
<dbReference type="GO" id="GO:0016020">
    <property type="term" value="C:membrane"/>
    <property type="evidence" value="ECO:0007669"/>
    <property type="project" value="UniProtKB-SubCell"/>
</dbReference>
<evidence type="ECO:0000256" key="2">
    <source>
        <dbReference type="ARBA" id="ARBA00005982"/>
    </source>
</evidence>
<dbReference type="CDD" id="cd17417">
    <property type="entry name" value="MFS_NPF5"/>
    <property type="match status" value="1"/>
</dbReference>
<feature type="transmembrane region" description="Helical" evidence="7">
    <location>
        <begin position="571"/>
        <end position="592"/>
    </location>
</feature>
<dbReference type="EMBL" id="JAGYWB010000015">
    <property type="protein sequence ID" value="KAI0497290.1"/>
    <property type="molecule type" value="Genomic_DNA"/>
</dbReference>
<evidence type="ECO:0000256" key="1">
    <source>
        <dbReference type="ARBA" id="ARBA00004141"/>
    </source>
</evidence>
<dbReference type="Pfam" id="PF00854">
    <property type="entry name" value="PTR2"/>
    <property type="match status" value="1"/>
</dbReference>
<evidence type="ECO:0000256" key="6">
    <source>
        <dbReference type="SAM" id="MobiDB-lite"/>
    </source>
</evidence>
<dbReference type="PANTHER" id="PTHR11654">
    <property type="entry name" value="OLIGOPEPTIDE TRANSPORTER-RELATED"/>
    <property type="match status" value="1"/>
</dbReference>
<keyword evidence="5 7" id="KW-0472">Membrane</keyword>
<reference evidence="8" key="1">
    <citation type="journal article" date="2022" name="Front. Genet.">
        <title>Chromosome-Scale Assembly of the Dendrobium nobile Genome Provides Insights Into the Molecular Mechanism of the Biosynthesis of the Medicinal Active Ingredient of Dendrobium.</title>
        <authorList>
            <person name="Xu Q."/>
            <person name="Niu S.-C."/>
            <person name="Li K.-L."/>
            <person name="Zheng P.-J."/>
            <person name="Zhang X.-J."/>
            <person name="Jia Y."/>
            <person name="Liu Y."/>
            <person name="Niu Y.-X."/>
            <person name="Yu L.-H."/>
            <person name="Chen D.-F."/>
            <person name="Zhang G.-Q."/>
        </authorList>
    </citation>
    <scope>NUCLEOTIDE SEQUENCE</scope>
    <source>
        <tissue evidence="8">Leaf</tissue>
    </source>
</reference>
<comment type="caution">
    <text evidence="8">The sequence shown here is derived from an EMBL/GenBank/DDBJ whole genome shotgun (WGS) entry which is preliminary data.</text>
</comment>
<dbReference type="InterPro" id="IPR000109">
    <property type="entry name" value="POT_fam"/>
</dbReference>
<evidence type="ECO:0000313" key="8">
    <source>
        <dbReference type="EMBL" id="KAI0497290.1"/>
    </source>
</evidence>
<dbReference type="InterPro" id="IPR036259">
    <property type="entry name" value="MFS_trans_sf"/>
</dbReference>
<keyword evidence="4 7" id="KW-1133">Transmembrane helix</keyword>